<name>H8KUF9_SOLCM</name>
<sequence>MKKIKEAVEAFKKGEEIVIEFKFTFDERHLLLLGGILTIVVVNLLTL</sequence>
<evidence type="ECO:0000313" key="3">
    <source>
        <dbReference type="Proteomes" id="UP000007590"/>
    </source>
</evidence>
<keyword evidence="1" id="KW-1133">Transmembrane helix</keyword>
<dbReference type="KEGG" id="scn:Solca_2282"/>
<dbReference type="AlphaFoldDB" id="H8KUF9"/>
<dbReference type="STRING" id="929556.Solca_2282"/>
<organism evidence="2 3">
    <name type="scientific">Solitalea canadensis (strain ATCC 29591 / DSM 3403 / JCM 21819 / LMG 8368 / NBRC 15130 / NCIMB 12057 / USAM 9D)</name>
    <name type="common">Flexibacter canadensis</name>
    <dbReference type="NCBI Taxonomy" id="929556"/>
    <lineage>
        <taxon>Bacteria</taxon>
        <taxon>Pseudomonadati</taxon>
        <taxon>Bacteroidota</taxon>
        <taxon>Sphingobacteriia</taxon>
        <taxon>Sphingobacteriales</taxon>
        <taxon>Sphingobacteriaceae</taxon>
        <taxon>Solitalea</taxon>
    </lineage>
</organism>
<protein>
    <submittedName>
        <fullName evidence="2">Uncharacterized protein</fullName>
    </submittedName>
</protein>
<dbReference type="Proteomes" id="UP000007590">
    <property type="component" value="Chromosome"/>
</dbReference>
<gene>
    <name evidence="2" type="ordered locus">Solca_2282</name>
</gene>
<keyword evidence="3" id="KW-1185">Reference proteome</keyword>
<accession>H8KUF9</accession>
<dbReference type="EMBL" id="CP003349">
    <property type="protein sequence ID" value="AFD07324.1"/>
    <property type="molecule type" value="Genomic_DNA"/>
</dbReference>
<keyword evidence="1" id="KW-0812">Transmembrane</keyword>
<proteinExistence type="predicted"/>
<evidence type="ECO:0000256" key="1">
    <source>
        <dbReference type="SAM" id="Phobius"/>
    </source>
</evidence>
<keyword evidence="1" id="KW-0472">Membrane</keyword>
<evidence type="ECO:0000313" key="2">
    <source>
        <dbReference type="EMBL" id="AFD07324.1"/>
    </source>
</evidence>
<reference evidence="2" key="1">
    <citation type="submission" date="2012-02" db="EMBL/GenBank/DDBJ databases">
        <title>The complete genome of Solitalea canadensis DSM 3403.</title>
        <authorList>
            <consortium name="US DOE Joint Genome Institute (JGI-PGF)"/>
            <person name="Lucas S."/>
            <person name="Copeland A."/>
            <person name="Lapidus A."/>
            <person name="Glavina del Rio T."/>
            <person name="Dalin E."/>
            <person name="Tice H."/>
            <person name="Bruce D."/>
            <person name="Goodwin L."/>
            <person name="Pitluck S."/>
            <person name="Peters L."/>
            <person name="Ovchinnikova G."/>
            <person name="Lu M."/>
            <person name="Kyrpides N."/>
            <person name="Mavromatis K."/>
            <person name="Ivanova N."/>
            <person name="Brettin T."/>
            <person name="Detter J.C."/>
            <person name="Han C."/>
            <person name="Larimer F."/>
            <person name="Land M."/>
            <person name="Hauser L."/>
            <person name="Markowitz V."/>
            <person name="Cheng J.-F."/>
            <person name="Hugenholtz P."/>
            <person name="Woyke T."/>
            <person name="Wu D."/>
            <person name="Spring S."/>
            <person name="Schroeder M."/>
            <person name="Kopitz M."/>
            <person name="Brambilla E."/>
            <person name="Klenk H.-P."/>
            <person name="Eisen J.A."/>
        </authorList>
    </citation>
    <scope>NUCLEOTIDE SEQUENCE</scope>
    <source>
        <strain evidence="2">DSM 3403</strain>
    </source>
</reference>
<feature type="transmembrane region" description="Helical" evidence="1">
    <location>
        <begin position="30"/>
        <end position="46"/>
    </location>
</feature>
<dbReference type="HOGENOM" id="CLU_3173269_0_0_10"/>
<dbReference type="RefSeq" id="WP_014680551.1">
    <property type="nucleotide sequence ID" value="NC_017770.1"/>
</dbReference>